<dbReference type="EMBL" id="JAHRID010000003">
    <property type="protein sequence ID" value="MBV2129100.1"/>
    <property type="molecule type" value="Genomic_DNA"/>
</dbReference>
<dbReference type="InterPro" id="IPR019734">
    <property type="entry name" value="TPR_rpt"/>
</dbReference>
<dbReference type="PANTHER" id="PTHR45641">
    <property type="entry name" value="TETRATRICOPEPTIDE REPEAT PROTEIN (AFU_ORTHOLOGUE AFUA_6G03870)"/>
    <property type="match status" value="1"/>
</dbReference>
<evidence type="ECO:0000256" key="2">
    <source>
        <dbReference type="ARBA" id="ARBA00022741"/>
    </source>
</evidence>
<dbReference type="InterPro" id="IPR000719">
    <property type="entry name" value="Prot_kinase_dom"/>
</dbReference>
<protein>
    <submittedName>
        <fullName evidence="7">Serine/threonine-protein kinase</fullName>
    </submittedName>
</protein>
<dbReference type="RefSeq" id="WP_217668726.1">
    <property type="nucleotide sequence ID" value="NZ_JAHRID010000003.1"/>
</dbReference>
<dbReference type="PANTHER" id="PTHR45641:SF19">
    <property type="entry name" value="NEPHROCYSTIN-3"/>
    <property type="match status" value="1"/>
</dbReference>
<evidence type="ECO:0000256" key="1">
    <source>
        <dbReference type="ARBA" id="ARBA00022737"/>
    </source>
</evidence>
<dbReference type="Pfam" id="PF13424">
    <property type="entry name" value="TPR_12"/>
    <property type="match status" value="3"/>
</dbReference>
<dbReference type="CDD" id="cd14014">
    <property type="entry name" value="STKc_PknB_like"/>
    <property type="match status" value="1"/>
</dbReference>
<reference evidence="7 8" key="1">
    <citation type="submission" date="2021-06" db="EMBL/GenBank/DDBJ databases">
        <title>Rheinheimera indica sp. nov., isolated from deep-sea sediment.</title>
        <authorList>
            <person name="Wang Z."/>
            <person name="Zhang X.-Y."/>
        </authorList>
    </citation>
    <scope>NUCLEOTIDE SEQUENCE [LARGE SCALE GENOMIC DNA]</scope>
    <source>
        <strain evidence="7 8">SM2107</strain>
    </source>
</reference>
<name>A0ABS6MK33_9GAMM</name>
<keyword evidence="1" id="KW-0677">Repeat</keyword>
<dbReference type="Pfam" id="PF00069">
    <property type="entry name" value="Pkinase"/>
    <property type="match status" value="1"/>
</dbReference>
<feature type="domain" description="Protein kinase" evidence="6">
    <location>
        <begin position="81"/>
        <end position="441"/>
    </location>
</feature>
<dbReference type="Pfam" id="PF13374">
    <property type="entry name" value="TPR_10"/>
    <property type="match status" value="1"/>
</dbReference>
<dbReference type="GO" id="GO:0016301">
    <property type="term" value="F:kinase activity"/>
    <property type="evidence" value="ECO:0007669"/>
    <property type="project" value="UniProtKB-KW"/>
</dbReference>
<gene>
    <name evidence="7" type="ORF">KQY15_08345</name>
</gene>
<evidence type="ECO:0000313" key="7">
    <source>
        <dbReference type="EMBL" id="MBV2129100.1"/>
    </source>
</evidence>
<keyword evidence="7" id="KW-0808">Transferase</keyword>
<proteinExistence type="predicted"/>
<dbReference type="SMART" id="SM00220">
    <property type="entry name" value="S_TKc"/>
    <property type="match status" value="1"/>
</dbReference>
<accession>A0ABS6MK33</accession>
<keyword evidence="7" id="KW-0418">Kinase</keyword>
<keyword evidence="8" id="KW-1185">Reference proteome</keyword>
<dbReference type="PROSITE" id="PS50011">
    <property type="entry name" value="PROTEIN_KINASE_DOM"/>
    <property type="match status" value="1"/>
</dbReference>
<dbReference type="Proteomes" id="UP000704611">
    <property type="component" value="Unassembled WGS sequence"/>
</dbReference>
<dbReference type="PROSITE" id="PS00107">
    <property type="entry name" value="PROTEIN_KINASE_ATP"/>
    <property type="match status" value="1"/>
</dbReference>
<dbReference type="SMART" id="SM00028">
    <property type="entry name" value="TPR"/>
    <property type="match status" value="6"/>
</dbReference>
<dbReference type="PROSITE" id="PS00108">
    <property type="entry name" value="PROTEIN_KINASE_ST"/>
    <property type="match status" value="1"/>
</dbReference>
<dbReference type="InterPro" id="IPR017441">
    <property type="entry name" value="Protein_kinase_ATP_BS"/>
</dbReference>
<feature type="binding site" evidence="5">
    <location>
        <position position="112"/>
    </location>
    <ligand>
        <name>ATP</name>
        <dbReference type="ChEBI" id="CHEBI:30616"/>
    </ligand>
</feature>
<evidence type="ECO:0000256" key="5">
    <source>
        <dbReference type="PROSITE-ProRule" id="PRU10141"/>
    </source>
</evidence>
<evidence type="ECO:0000313" key="8">
    <source>
        <dbReference type="Proteomes" id="UP000704611"/>
    </source>
</evidence>
<comment type="caution">
    <text evidence="7">The sequence shown here is derived from an EMBL/GenBank/DDBJ whole genome shotgun (WGS) entry which is preliminary data.</text>
</comment>
<keyword evidence="2 5" id="KW-0547">Nucleotide-binding</keyword>
<keyword evidence="4 5" id="KW-0067">ATP-binding</keyword>
<dbReference type="InterPro" id="IPR008271">
    <property type="entry name" value="Ser/Thr_kinase_AS"/>
</dbReference>
<keyword evidence="3" id="KW-0802">TPR repeat</keyword>
<evidence type="ECO:0000259" key="6">
    <source>
        <dbReference type="PROSITE" id="PS50011"/>
    </source>
</evidence>
<organism evidence="7 8">
    <name type="scientific">Arsukibacterium indicum</name>
    <dbReference type="NCBI Taxonomy" id="2848612"/>
    <lineage>
        <taxon>Bacteria</taxon>
        <taxon>Pseudomonadati</taxon>
        <taxon>Pseudomonadota</taxon>
        <taxon>Gammaproteobacteria</taxon>
        <taxon>Chromatiales</taxon>
        <taxon>Chromatiaceae</taxon>
        <taxon>Arsukibacterium</taxon>
    </lineage>
</organism>
<evidence type="ECO:0000256" key="3">
    <source>
        <dbReference type="ARBA" id="ARBA00022803"/>
    </source>
</evidence>
<evidence type="ECO:0000256" key="4">
    <source>
        <dbReference type="ARBA" id="ARBA00022840"/>
    </source>
</evidence>
<sequence>MDKKLWLQIEPLFYQAIALPEADRDNFIKQVSADNPELYAALQQLLASDGHTLQMQDMLASEAASLLAHAQDLSGEMLGPYKLLRQLGRGGMGTVYLAERADKQFEKQVAIKLISTTLINPLLLHAFKTERQILADLEHAAISRLLDGGTTAAGMPYLVMEYVKGEPVDQYCHTRKLALTARLQLFVKVLAAVAFAHQKMVVHCDIKPSNILVSQQGEPKLLDFGIAHLLTRTTSNDAATASRQLGLTLSYASPEQQQGKALSTLSDVYSLGQVLQLLVSDYSAPDISWILKRALQQKPADRYQSVTAFSDDIKRFLGKHPVLARPSTCWYRGATFVRRNTASSVLAAVMLCGITAFSVAFWQQAQLVKQERDIARLQRDKALAITEFVTDMLGKADPHEAQGAEPKVRDVLDEASSKLAEQRDHALSQQPEVAAAVHRIIGRTYYSLGLLPAAQQHIEQARELALQHNFAETELYWQILMTLADIYQDQYKTAAVLELRRQSLQLATQLFGPEHKLTLGSASSLASAYHTNGDLVKAEKMWLRLYQDRLRLLGEQHPDIVHSLVQLGIIYHWLGQYAQAEQYYLQCLNKAQQLFGSRHPTTLQCMSTLGSLYEVTGQYEKAEPLILQHITLAEQVLGPMHPDTLRSAHNLADTYRGLGRYTEAETLFRQVLVNRTEVLGSDNIETLQSQMKLARLLRLQRQFTEAELLVLDAYHKQQTQLGKAHPTTLITAQVLADTYLAQQKAAEALQLYQQIIVLRGDENLEHPDVIDTWAGLARVYLLLGEPQQAAEALQRADSIIALHPQKQSINFQQATLALQQHPVN</sequence>